<dbReference type="InterPro" id="IPR043129">
    <property type="entry name" value="ATPase_NBD"/>
</dbReference>
<dbReference type="PANTHER" id="PTHR18964:SF149">
    <property type="entry name" value="BIFUNCTIONAL UDP-N-ACETYLGLUCOSAMINE 2-EPIMERASE_N-ACETYLMANNOSAMINE KINASE"/>
    <property type="match status" value="1"/>
</dbReference>
<sequence>MINIGVDLGGTTIKMALINEEGKMIDKWVIATNTIDNGKHIASEISKSILKKIRQFGLETSSVHGVGVGAPGFINLDTGFIYQAVNIGWKDYPFKAELEQLLGLPVIVDNDANMAALGEMWLGAGQGTRNLICVTLGTGVGAGIICDGKILHGVSGMAGEIGHITVIPRDGAACNCGKTGCLETVSSATGIRRMALDALDYIDSESILRTMFETKGDITAEDVFDCAERQDPLSSTVTEKAAYYLGYALGALAVTVNPEKIVIGGGVSHAGDALVKPLKKYFRHFSLPKIADSCSIDLAKLGNDAGVFGAAWLCMQK</sequence>
<dbReference type="NCBIfam" id="TIGR00744">
    <property type="entry name" value="ROK_glcA_fam"/>
    <property type="match status" value="1"/>
</dbReference>
<evidence type="ECO:0000256" key="3">
    <source>
        <dbReference type="ARBA" id="ARBA00014701"/>
    </source>
</evidence>
<dbReference type="Proteomes" id="UP001203004">
    <property type="component" value="Unassembled WGS sequence"/>
</dbReference>
<organism evidence="9 10">
    <name type="scientific">Sporolactobacillus mangiferae</name>
    <dbReference type="NCBI Taxonomy" id="2940498"/>
    <lineage>
        <taxon>Bacteria</taxon>
        <taxon>Bacillati</taxon>
        <taxon>Bacillota</taxon>
        <taxon>Bacilli</taxon>
        <taxon>Bacillales</taxon>
        <taxon>Sporolactobacillaceae</taxon>
        <taxon>Sporolactobacillus</taxon>
    </lineage>
</organism>
<evidence type="ECO:0000256" key="2">
    <source>
        <dbReference type="ARBA" id="ARBA00012323"/>
    </source>
</evidence>
<dbReference type="GO" id="GO:0004340">
    <property type="term" value="F:glucokinase activity"/>
    <property type="evidence" value="ECO:0007669"/>
    <property type="project" value="UniProtKB-EC"/>
</dbReference>
<evidence type="ECO:0000256" key="1">
    <source>
        <dbReference type="ARBA" id="ARBA00006479"/>
    </source>
</evidence>
<keyword evidence="7" id="KW-0067">ATP-binding</keyword>
<dbReference type="InterPro" id="IPR004654">
    <property type="entry name" value="ROK_glcA"/>
</dbReference>
<comment type="caution">
    <text evidence="9">The sequence shown here is derived from an EMBL/GenBank/DDBJ whole genome shotgun (WGS) entry which is preliminary data.</text>
</comment>
<evidence type="ECO:0000256" key="5">
    <source>
        <dbReference type="ARBA" id="ARBA00022741"/>
    </source>
</evidence>
<name>A0ABT0M698_9BACL</name>
<evidence type="ECO:0000256" key="8">
    <source>
        <dbReference type="ARBA" id="ARBA00032386"/>
    </source>
</evidence>
<dbReference type="InterPro" id="IPR049874">
    <property type="entry name" value="ROK_cs"/>
</dbReference>
<gene>
    <name evidence="9" type="ORF">M3N64_00220</name>
</gene>
<comment type="similarity">
    <text evidence="1">Belongs to the ROK (NagC/XylR) family.</text>
</comment>
<dbReference type="Gene3D" id="3.30.420.40">
    <property type="match status" value="2"/>
</dbReference>
<evidence type="ECO:0000256" key="7">
    <source>
        <dbReference type="ARBA" id="ARBA00022840"/>
    </source>
</evidence>
<dbReference type="RefSeq" id="WP_249094489.1">
    <property type="nucleotide sequence ID" value="NZ_JAMAST010000001.1"/>
</dbReference>
<proteinExistence type="inferred from homology"/>
<evidence type="ECO:0000313" key="10">
    <source>
        <dbReference type="Proteomes" id="UP001203004"/>
    </source>
</evidence>
<keyword evidence="6" id="KW-0418">Kinase</keyword>
<dbReference type="Pfam" id="PF00480">
    <property type="entry name" value="ROK"/>
    <property type="match status" value="1"/>
</dbReference>
<reference evidence="9 10" key="1">
    <citation type="submission" date="2022-05" db="EMBL/GenBank/DDBJ databases">
        <title>Sporolactobacillus sp nov CPB3-1, isolated from tree bark (Mangifera indica L.).</title>
        <authorList>
            <person name="Phuengjayaem S."/>
            <person name="Tanasupawat S."/>
        </authorList>
    </citation>
    <scope>NUCLEOTIDE SEQUENCE [LARGE SCALE GENOMIC DNA]</scope>
    <source>
        <strain evidence="9 10">CPB3-1</strain>
    </source>
</reference>
<dbReference type="CDD" id="cd24062">
    <property type="entry name" value="ASKHA_NBD_ROK_BsGLK-like"/>
    <property type="match status" value="1"/>
</dbReference>
<dbReference type="InterPro" id="IPR000600">
    <property type="entry name" value="ROK"/>
</dbReference>
<dbReference type="PANTHER" id="PTHR18964">
    <property type="entry name" value="ROK (REPRESSOR, ORF, KINASE) FAMILY"/>
    <property type="match status" value="1"/>
</dbReference>
<dbReference type="EC" id="2.7.1.2" evidence="2"/>
<evidence type="ECO:0000313" key="9">
    <source>
        <dbReference type="EMBL" id="MCL1630381.1"/>
    </source>
</evidence>
<accession>A0ABT0M698</accession>
<dbReference type="PROSITE" id="PS01125">
    <property type="entry name" value="ROK"/>
    <property type="match status" value="1"/>
</dbReference>
<evidence type="ECO:0000256" key="6">
    <source>
        <dbReference type="ARBA" id="ARBA00022777"/>
    </source>
</evidence>
<dbReference type="SUPFAM" id="SSF53067">
    <property type="entry name" value="Actin-like ATPase domain"/>
    <property type="match status" value="1"/>
</dbReference>
<keyword evidence="10" id="KW-1185">Reference proteome</keyword>
<protein>
    <recommendedName>
        <fullName evidence="3">Glucokinase</fullName>
        <ecNumber evidence="2">2.7.1.2</ecNumber>
    </recommendedName>
    <alternativeName>
        <fullName evidence="8">Glucose kinase</fullName>
    </alternativeName>
</protein>
<keyword evidence="5" id="KW-0547">Nucleotide-binding</keyword>
<keyword evidence="4 9" id="KW-0808">Transferase</keyword>
<evidence type="ECO:0000256" key="4">
    <source>
        <dbReference type="ARBA" id="ARBA00022679"/>
    </source>
</evidence>
<dbReference type="EMBL" id="JAMAST010000001">
    <property type="protein sequence ID" value="MCL1630381.1"/>
    <property type="molecule type" value="Genomic_DNA"/>
</dbReference>